<organism evidence="3 4">
    <name type="scientific">Pinctada imbricata</name>
    <name type="common">Atlantic pearl-oyster</name>
    <name type="synonym">Pinctada martensii</name>
    <dbReference type="NCBI Taxonomy" id="66713"/>
    <lineage>
        <taxon>Eukaryota</taxon>
        <taxon>Metazoa</taxon>
        <taxon>Spiralia</taxon>
        <taxon>Lophotrochozoa</taxon>
        <taxon>Mollusca</taxon>
        <taxon>Bivalvia</taxon>
        <taxon>Autobranchia</taxon>
        <taxon>Pteriomorphia</taxon>
        <taxon>Pterioida</taxon>
        <taxon>Pterioidea</taxon>
        <taxon>Pteriidae</taxon>
        <taxon>Pinctada</taxon>
    </lineage>
</organism>
<dbReference type="GO" id="GO:0008047">
    <property type="term" value="F:enzyme activator activity"/>
    <property type="evidence" value="ECO:0007669"/>
    <property type="project" value="InterPro"/>
</dbReference>
<name>A0AA88Y448_PINIB</name>
<evidence type="ECO:0000259" key="2">
    <source>
        <dbReference type="Pfam" id="PF02221"/>
    </source>
</evidence>
<dbReference type="SUPFAM" id="SSF63707">
    <property type="entry name" value="Ganglioside M2 (gm2) activator"/>
    <property type="match status" value="1"/>
</dbReference>
<sequence length="159" mass="17484">SPNKVLHVVSAHVHPHPVVVPGDITSDIVIQAPRRVDGRYKVQIAIHKHVLFWIKVPCFGGVGSCNFVSNNTVRCPQQLEDQHLPCTCPFQPGTYTLTPTTFTIPKLDSLWSWLASGDYHVDAKLIEQSTGEEVANYHVEVSAKQGHTDCSGIICSIFG</sequence>
<dbReference type="Proteomes" id="UP001186944">
    <property type="component" value="Unassembled WGS sequence"/>
</dbReference>
<evidence type="ECO:0000313" key="3">
    <source>
        <dbReference type="EMBL" id="KAK3097286.1"/>
    </source>
</evidence>
<evidence type="ECO:0000256" key="1">
    <source>
        <dbReference type="ARBA" id="ARBA00022729"/>
    </source>
</evidence>
<dbReference type="InterPro" id="IPR003172">
    <property type="entry name" value="ML_dom"/>
</dbReference>
<protein>
    <recommendedName>
        <fullName evidence="2">MD-2-related lipid-recognition domain-containing protein</fullName>
    </recommendedName>
</protein>
<dbReference type="GO" id="GO:0009898">
    <property type="term" value="C:cytoplasmic side of plasma membrane"/>
    <property type="evidence" value="ECO:0007669"/>
    <property type="project" value="TreeGrafter"/>
</dbReference>
<dbReference type="AlphaFoldDB" id="A0AA88Y448"/>
<dbReference type="PANTHER" id="PTHR17357:SF0">
    <property type="entry name" value="GANGLIOSIDE GM2 ACTIVATOR"/>
    <property type="match status" value="1"/>
</dbReference>
<dbReference type="Gene3D" id="2.70.220.10">
    <property type="entry name" value="Ganglioside GM2 activator"/>
    <property type="match status" value="1"/>
</dbReference>
<dbReference type="GO" id="GO:0005319">
    <property type="term" value="F:lipid transporter activity"/>
    <property type="evidence" value="ECO:0007669"/>
    <property type="project" value="TreeGrafter"/>
</dbReference>
<dbReference type="PANTHER" id="PTHR17357">
    <property type="entry name" value="GM2 GANGLIOSIDE ACTIVATOR PROTEIN"/>
    <property type="match status" value="1"/>
</dbReference>
<gene>
    <name evidence="3" type="ORF">FSP39_008364</name>
</gene>
<proteinExistence type="predicted"/>
<feature type="domain" description="MD-2-related lipid-recognition" evidence="2">
    <location>
        <begin position="4"/>
        <end position="135"/>
    </location>
</feature>
<dbReference type="GO" id="GO:0006689">
    <property type="term" value="P:ganglioside catabolic process"/>
    <property type="evidence" value="ECO:0007669"/>
    <property type="project" value="InterPro"/>
</dbReference>
<reference evidence="3" key="1">
    <citation type="submission" date="2019-08" db="EMBL/GenBank/DDBJ databases">
        <title>The improved chromosome-level genome for the pearl oyster Pinctada fucata martensii using PacBio sequencing and Hi-C.</title>
        <authorList>
            <person name="Zheng Z."/>
        </authorList>
    </citation>
    <scope>NUCLEOTIDE SEQUENCE</scope>
    <source>
        <strain evidence="3">ZZ-2019</strain>
        <tissue evidence="3">Adductor muscle</tissue>
    </source>
</reference>
<evidence type="ECO:0000313" key="4">
    <source>
        <dbReference type="Proteomes" id="UP001186944"/>
    </source>
</evidence>
<dbReference type="EMBL" id="VSWD01000007">
    <property type="protein sequence ID" value="KAK3097286.1"/>
    <property type="molecule type" value="Genomic_DNA"/>
</dbReference>
<feature type="non-terminal residue" evidence="3">
    <location>
        <position position="1"/>
    </location>
</feature>
<keyword evidence="1" id="KW-0732">Signal</keyword>
<comment type="caution">
    <text evidence="3">The sequence shown here is derived from an EMBL/GenBank/DDBJ whole genome shotgun (WGS) entry which is preliminary data.</text>
</comment>
<dbReference type="Pfam" id="PF02221">
    <property type="entry name" value="E1_DerP2_DerF2"/>
    <property type="match status" value="1"/>
</dbReference>
<dbReference type="InterPro" id="IPR036846">
    <property type="entry name" value="GM2-AP_sf"/>
</dbReference>
<dbReference type="InterPro" id="IPR028996">
    <property type="entry name" value="GM2-AP"/>
</dbReference>
<accession>A0AA88Y448</accession>
<keyword evidence="4" id="KW-1185">Reference proteome</keyword>